<sequence length="262" mass="29035">MKKIASFRRSKSHEPSGQYTLPRQPEVKVVPSDYHHSTVPRVASSGGSKQRPSLSNLINIGKDDIRTSIEALDRILDEFDDESGISQGSDESLRKHNSTQAPAAGATAEQAARMIAAQLSDGKATLRLKKTKFSQSYLTHSPYQSNLYPLTRLALVSLTETRTSADIALWITETYKVPRHIKEWTRRGENLEDEDLPPPPPELLQSNDRPTLLNVQCSTPTHKQTNKVFNTAEKLVVDHELLAYTAEKNARILAATPGTPTA</sequence>
<dbReference type="AlphaFoldDB" id="A0AAD9J4J6"/>
<proteinExistence type="predicted"/>
<comment type="caution">
    <text evidence="2">The sequence shown here is derived from an EMBL/GenBank/DDBJ whole genome shotgun (WGS) entry which is preliminary data.</text>
</comment>
<evidence type="ECO:0000313" key="3">
    <source>
        <dbReference type="Proteomes" id="UP001208570"/>
    </source>
</evidence>
<feature type="region of interest" description="Disordered" evidence="1">
    <location>
        <begin position="83"/>
        <end position="109"/>
    </location>
</feature>
<organism evidence="2 3">
    <name type="scientific">Paralvinella palmiformis</name>
    <dbReference type="NCBI Taxonomy" id="53620"/>
    <lineage>
        <taxon>Eukaryota</taxon>
        <taxon>Metazoa</taxon>
        <taxon>Spiralia</taxon>
        <taxon>Lophotrochozoa</taxon>
        <taxon>Annelida</taxon>
        <taxon>Polychaeta</taxon>
        <taxon>Sedentaria</taxon>
        <taxon>Canalipalpata</taxon>
        <taxon>Terebellida</taxon>
        <taxon>Terebelliformia</taxon>
        <taxon>Alvinellidae</taxon>
        <taxon>Paralvinella</taxon>
    </lineage>
</organism>
<reference evidence="2" key="1">
    <citation type="journal article" date="2023" name="Mol. Biol. Evol.">
        <title>Third-Generation Sequencing Reveals the Adaptive Role of the Epigenome in Three Deep-Sea Polychaetes.</title>
        <authorList>
            <person name="Perez M."/>
            <person name="Aroh O."/>
            <person name="Sun Y."/>
            <person name="Lan Y."/>
            <person name="Juniper S.K."/>
            <person name="Young C.R."/>
            <person name="Angers B."/>
            <person name="Qian P.Y."/>
        </authorList>
    </citation>
    <scope>NUCLEOTIDE SEQUENCE</scope>
    <source>
        <strain evidence="2">P08H-3</strain>
    </source>
</reference>
<accession>A0AAD9J4J6</accession>
<keyword evidence="3" id="KW-1185">Reference proteome</keyword>
<evidence type="ECO:0000256" key="1">
    <source>
        <dbReference type="SAM" id="MobiDB-lite"/>
    </source>
</evidence>
<evidence type="ECO:0000313" key="2">
    <source>
        <dbReference type="EMBL" id="KAK2146268.1"/>
    </source>
</evidence>
<dbReference type="Proteomes" id="UP001208570">
    <property type="component" value="Unassembled WGS sequence"/>
</dbReference>
<protein>
    <submittedName>
        <fullName evidence="2">Uncharacterized protein</fullName>
    </submittedName>
</protein>
<name>A0AAD9J4J6_9ANNE</name>
<gene>
    <name evidence="2" type="ORF">LSH36_621g00005</name>
</gene>
<feature type="compositionally biased region" description="Basic residues" evidence="1">
    <location>
        <begin position="1"/>
        <end position="11"/>
    </location>
</feature>
<feature type="compositionally biased region" description="Polar residues" evidence="1">
    <location>
        <begin position="45"/>
        <end position="55"/>
    </location>
</feature>
<feature type="region of interest" description="Disordered" evidence="1">
    <location>
        <begin position="1"/>
        <end position="55"/>
    </location>
</feature>
<dbReference type="EMBL" id="JAODUP010000621">
    <property type="protein sequence ID" value="KAK2146268.1"/>
    <property type="molecule type" value="Genomic_DNA"/>
</dbReference>